<dbReference type="Proteomes" id="UP000199365">
    <property type="component" value="Unassembled WGS sequence"/>
</dbReference>
<dbReference type="AlphaFoldDB" id="A0A1H1G9H2"/>
<protein>
    <submittedName>
        <fullName evidence="1">Uncharacterized protein</fullName>
    </submittedName>
</protein>
<organism evidence="1 2">
    <name type="scientific">Paraburkholderia tuberum</name>
    <dbReference type="NCBI Taxonomy" id="157910"/>
    <lineage>
        <taxon>Bacteria</taxon>
        <taxon>Pseudomonadati</taxon>
        <taxon>Pseudomonadota</taxon>
        <taxon>Betaproteobacteria</taxon>
        <taxon>Burkholderiales</taxon>
        <taxon>Burkholderiaceae</taxon>
        <taxon>Paraburkholderia</taxon>
    </lineage>
</organism>
<dbReference type="RefSeq" id="WP_167368633.1">
    <property type="nucleotide sequence ID" value="NZ_FNKX01000001.1"/>
</dbReference>
<sequence length="58" mass="6478">MGIEAQIEGYAFGKLSELVESLFCDVRPAREKLLEHYPTLFIIGGCQRTCRVTSCALL</sequence>
<evidence type="ECO:0000313" key="1">
    <source>
        <dbReference type="EMBL" id="SDR09840.1"/>
    </source>
</evidence>
<keyword evidence="2" id="KW-1185">Reference proteome</keyword>
<reference evidence="2" key="1">
    <citation type="submission" date="2016-10" db="EMBL/GenBank/DDBJ databases">
        <authorList>
            <person name="Varghese N."/>
            <person name="Submissions S."/>
        </authorList>
    </citation>
    <scope>NUCLEOTIDE SEQUENCE [LARGE SCALE GENOMIC DNA]</scope>
    <source>
        <strain evidence="2">DUS833</strain>
    </source>
</reference>
<evidence type="ECO:0000313" key="2">
    <source>
        <dbReference type="Proteomes" id="UP000199365"/>
    </source>
</evidence>
<accession>A0A1H1G9H2</accession>
<dbReference type="STRING" id="157910.SAMN05445850_2782"/>
<gene>
    <name evidence="1" type="ORF">SAMN05445850_2782</name>
</gene>
<proteinExistence type="predicted"/>
<name>A0A1H1G9H2_9BURK</name>
<dbReference type="EMBL" id="FNKX01000001">
    <property type="protein sequence ID" value="SDR09840.1"/>
    <property type="molecule type" value="Genomic_DNA"/>
</dbReference>